<reference evidence="1" key="2">
    <citation type="journal article" date="2015" name="Data Brief">
        <title>Shoot transcriptome of the giant reed, Arundo donax.</title>
        <authorList>
            <person name="Barrero R.A."/>
            <person name="Guerrero F.D."/>
            <person name="Moolhuijzen P."/>
            <person name="Goolsby J.A."/>
            <person name="Tidwell J."/>
            <person name="Bellgard S.E."/>
            <person name="Bellgard M.I."/>
        </authorList>
    </citation>
    <scope>NUCLEOTIDE SEQUENCE</scope>
    <source>
        <tissue evidence="1">Shoot tissue taken approximately 20 cm above the soil surface</tissue>
    </source>
</reference>
<organism evidence="1">
    <name type="scientific">Arundo donax</name>
    <name type="common">Giant reed</name>
    <name type="synonym">Donax arundinaceus</name>
    <dbReference type="NCBI Taxonomy" id="35708"/>
    <lineage>
        <taxon>Eukaryota</taxon>
        <taxon>Viridiplantae</taxon>
        <taxon>Streptophyta</taxon>
        <taxon>Embryophyta</taxon>
        <taxon>Tracheophyta</taxon>
        <taxon>Spermatophyta</taxon>
        <taxon>Magnoliopsida</taxon>
        <taxon>Liliopsida</taxon>
        <taxon>Poales</taxon>
        <taxon>Poaceae</taxon>
        <taxon>PACMAD clade</taxon>
        <taxon>Arundinoideae</taxon>
        <taxon>Arundineae</taxon>
        <taxon>Arundo</taxon>
    </lineage>
</organism>
<protein>
    <submittedName>
        <fullName evidence="1">Uncharacterized protein</fullName>
    </submittedName>
</protein>
<sequence length="28" mass="3364">MPLHLQPHLMLQVLLLQPWRSCHQMSEP</sequence>
<evidence type="ECO:0000313" key="1">
    <source>
        <dbReference type="EMBL" id="JAD57430.1"/>
    </source>
</evidence>
<name>A0A0A9B870_ARUDO</name>
<reference evidence="1" key="1">
    <citation type="submission" date="2014-09" db="EMBL/GenBank/DDBJ databases">
        <authorList>
            <person name="Magalhaes I.L.F."/>
            <person name="Oliveira U."/>
            <person name="Santos F.R."/>
            <person name="Vidigal T.H.D.A."/>
            <person name="Brescovit A.D."/>
            <person name="Santos A.J."/>
        </authorList>
    </citation>
    <scope>NUCLEOTIDE SEQUENCE</scope>
    <source>
        <tissue evidence="1">Shoot tissue taken approximately 20 cm above the soil surface</tissue>
    </source>
</reference>
<dbReference type="AlphaFoldDB" id="A0A0A9B870"/>
<proteinExistence type="predicted"/>
<accession>A0A0A9B870</accession>
<dbReference type="EMBL" id="GBRH01240465">
    <property type="protein sequence ID" value="JAD57430.1"/>
    <property type="molecule type" value="Transcribed_RNA"/>
</dbReference>